<comment type="caution">
    <text evidence="4">The sequence shown here is derived from an EMBL/GenBank/DDBJ whole genome shotgun (WGS) entry which is preliminary data.</text>
</comment>
<dbReference type="PANTHER" id="PTHR22789:SF0">
    <property type="entry name" value="3-OXO-TETRONATE 4-PHOSPHATE DECARBOXYLASE-RELATED"/>
    <property type="match status" value="1"/>
</dbReference>
<sequence>MNILRYSSDVEESQLRQAIVETGRIGYAKGFLNANNGNISGRLEDGTIVISPSGLCKGRMSEDDLFRLQPDGTVVASPPDESLSVSSETPMHLAALRIRPDRQACLHAHPTFCIALSVADRPLLPLMVPEVAVVLGNIPTSDFGLPSSDDDVRIIRDLVAEHDALILRNHGSLTLGRHLDEALIHLERMEHAAEVQVLASLMGEVNLYPPSMYPQLAALRRRMFPNAGRAGTGP</sequence>
<keyword evidence="1" id="KW-0479">Metal-binding</keyword>
<dbReference type="Gene3D" id="3.40.225.10">
    <property type="entry name" value="Class II aldolase/adducin N-terminal domain"/>
    <property type="match status" value="1"/>
</dbReference>
<protein>
    <submittedName>
        <fullName evidence="4">Class II aldolase/adducin family protein</fullName>
    </submittedName>
</protein>
<dbReference type="SUPFAM" id="SSF53639">
    <property type="entry name" value="AraD/HMP-PK domain-like"/>
    <property type="match status" value="1"/>
</dbReference>
<feature type="domain" description="Class II aldolase/adducin N-terminal" evidence="3">
    <location>
        <begin position="17"/>
        <end position="197"/>
    </location>
</feature>
<proteinExistence type="predicted"/>
<dbReference type="GO" id="GO:0019323">
    <property type="term" value="P:pentose catabolic process"/>
    <property type="evidence" value="ECO:0007669"/>
    <property type="project" value="TreeGrafter"/>
</dbReference>
<dbReference type="Pfam" id="PF00596">
    <property type="entry name" value="Aldolase_II"/>
    <property type="match status" value="1"/>
</dbReference>
<dbReference type="EMBL" id="VXPY01000118">
    <property type="protein sequence ID" value="MYD91828.1"/>
    <property type="molecule type" value="Genomic_DNA"/>
</dbReference>
<gene>
    <name evidence="4" type="ORF">F4Y08_16110</name>
</gene>
<dbReference type="GO" id="GO:0005829">
    <property type="term" value="C:cytosol"/>
    <property type="evidence" value="ECO:0007669"/>
    <property type="project" value="TreeGrafter"/>
</dbReference>
<dbReference type="AlphaFoldDB" id="A0A6B1DX59"/>
<dbReference type="InterPro" id="IPR001303">
    <property type="entry name" value="Aldolase_II/adducin_N"/>
</dbReference>
<dbReference type="GO" id="GO:0046872">
    <property type="term" value="F:metal ion binding"/>
    <property type="evidence" value="ECO:0007669"/>
    <property type="project" value="UniProtKB-KW"/>
</dbReference>
<dbReference type="PANTHER" id="PTHR22789">
    <property type="entry name" value="FUCULOSE PHOSPHATE ALDOLASE"/>
    <property type="match status" value="1"/>
</dbReference>
<dbReference type="InterPro" id="IPR050197">
    <property type="entry name" value="Aldolase_class_II_sugar_metab"/>
</dbReference>
<organism evidence="4">
    <name type="scientific">Caldilineaceae bacterium SB0662_bin_9</name>
    <dbReference type="NCBI Taxonomy" id="2605258"/>
    <lineage>
        <taxon>Bacteria</taxon>
        <taxon>Bacillati</taxon>
        <taxon>Chloroflexota</taxon>
        <taxon>Caldilineae</taxon>
        <taxon>Caldilineales</taxon>
        <taxon>Caldilineaceae</taxon>
    </lineage>
</organism>
<accession>A0A6B1DX59</accession>
<evidence type="ECO:0000313" key="4">
    <source>
        <dbReference type="EMBL" id="MYD91828.1"/>
    </source>
</evidence>
<evidence type="ECO:0000256" key="2">
    <source>
        <dbReference type="ARBA" id="ARBA00023239"/>
    </source>
</evidence>
<dbReference type="GO" id="GO:0016832">
    <property type="term" value="F:aldehyde-lyase activity"/>
    <property type="evidence" value="ECO:0007669"/>
    <property type="project" value="TreeGrafter"/>
</dbReference>
<dbReference type="InterPro" id="IPR036409">
    <property type="entry name" value="Aldolase_II/adducin_N_sf"/>
</dbReference>
<evidence type="ECO:0000256" key="1">
    <source>
        <dbReference type="ARBA" id="ARBA00022723"/>
    </source>
</evidence>
<reference evidence="4" key="1">
    <citation type="submission" date="2019-09" db="EMBL/GenBank/DDBJ databases">
        <title>Characterisation of the sponge microbiome using genome-centric metagenomics.</title>
        <authorList>
            <person name="Engelberts J.P."/>
            <person name="Robbins S.J."/>
            <person name="De Goeij J.M."/>
            <person name="Aranda M."/>
            <person name="Bell S.C."/>
            <person name="Webster N.S."/>
        </authorList>
    </citation>
    <scope>NUCLEOTIDE SEQUENCE</scope>
    <source>
        <strain evidence="4">SB0662_bin_9</strain>
    </source>
</reference>
<name>A0A6B1DX59_9CHLR</name>
<keyword evidence="2" id="KW-0456">Lyase</keyword>
<evidence type="ECO:0000259" key="3">
    <source>
        <dbReference type="SMART" id="SM01007"/>
    </source>
</evidence>
<dbReference type="SMART" id="SM01007">
    <property type="entry name" value="Aldolase_II"/>
    <property type="match status" value="1"/>
</dbReference>